<comment type="similarity">
    <text evidence="1">Belongs to the glycosyl hydrolase 3 family.</text>
</comment>
<name>A0A9D9NIQ9_9BACT</name>
<dbReference type="Gene3D" id="2.60.40.10">
    <property type="entry name" value="Immunoglobulins"/>
    <property type="match status" value="1"/>
</dbReference>
<dbReference type="SUPFAM" id="SSF52279">
    <property type="entry name" value="Beta-D-glucan exohydrolase, C-terminal domain"/>
    <property type="match status" value="1"/>
</dbReference>
<dbReference type="SUPFAM" id="SSF51445">
    <property type="entry name" value="(Trans)glycosidases"/>
    <property type="match status" value="1"/>
</dbReference>
<dbReference type="InterPro" id="IPR036881">
    <property type="entry name" value="Glyco_hydro_3_C_sf"/>
</dbReference>
<dbReference type="AlphaFoldDB" id="A0A9D9NIQ9"/>
<dbReference type="PRINTS" id="PR00133">
    <property type="entry name" value="GLHYDRLASE3"/>
</dbReference>
<dbReference type="InterPro" id="IPR001764">
    <property type="entry name" value="Glyco_hydro_3_N"/>
</dbReference>
<evidence type="ECO:0000256" key="2">
    <source>
        <dbReference type="ARBA" id="ARBA00022801"/>
    </source>
</evidence>
<evidence type="ECO:0000313" key="5">
    <source>
        <dbReference type="Proteomes" id="UP000823757"/>
    </source>
</evidence>
<dbReference type="Gene3D" id="3.20.20.300">
    <property type="entry name" value="Glycoside hydrolase, family 3, N-terminal domain"/>
    <property type="match status" value="1"/>
</dbReference>
<dbReference type="Pfam" id="PF00933">
    <property type="entry name" value="Glyco_hydro_3"/>
    <property type="match status" value="1"/>
</dbReference>
<dbReference type="PANTHER" id="PTHR42715">
    <property type="entry name" value="BETA-GLUCOSIDASE"/>
    <property type="match status" value="1"/>
</dbReference>
<dbReference type="FunFam" id="2.60.40.10:FF:000495">
    <property type="entry name" value="Periplasmic beta-glucosidase"/>
    <property type="match status" value="1"/>
</dbReference>
<keyword evidence="2 4" id="KW-0378">Hydrolase</keyword>
<gene>
    <name evidence="4" type="ORF">IAB91_06555</name>
</gene>
<proteinExistence type="inferred from homology"/>
<organism evidence="4 5">
    <name type="scientific">Candidatus Cryptobacteroides faecigallinarum</name>
    <dbReference type="NCBI Taxonomy" id="2840763"/>
    <lineage>
        <taxon>Bacteria</taxon>
        <taxon>Pseudomonadati</taxon>
        <taxon>Bacteroidota</taxon>
        <taxon>Bacteroidia</taxon>
        <taxon>Bacteroidales</taxon>
        <taxon>Candidatus Cryptobacteroides</taxon>
    </lineage>
</organism>
<dbReference type="InterPro" id="IPR017853">
    <property type="entry name" value="GH"/>
</dbReference>
<evidence type="ECO:0000259" key="3">
    <source>
        <dbReference type="SMART" id="SM01217"/>
    </source>
</evidence>
<protein>
    <submittedName>
        <fullName evidence="4">Glycoside hydrolase family 3 C-terminal domain-containing protein</fullName>
    </submittedName>
</protein>
<dbReference type="Pfam" id="PF14310">
    <property type="entry name" value="Fn3-like"/>
    <property type="match status" value="1"/>
</dbReference>
<evidence type="ECO:0000256" key="1">
    <source>
        <dbReference type="ARBA" id="ARBA00005336"/>
    </source>
</evidence>
<dbReference type="EMBL" id="JADIMD010000100">
    <property type="protein sequence ID" value="MBO8474932.1"/>
    <property type="molecule type" value="Genomic_DNA"/>
</dbReference>
<dbReference type="PANTHER" id="PTHR42715:SF10">
    <property type="entry name" value="BETA-GLUCOSIDASE"/>
    <property type="match status" value="1"/>
</dbReference>
<dbReference type="InterPro" id="IPR026891">
    <property type="entry name" value="Fn3-like"/>
</dbReference>
<reference evidence="4" key="1">
    <citation type="submission" date="2020-10" db="EMBL/GenBank/DDBJ databases">
        <authorList>
            <person name="Gilroy R."/>
        </authorList>
    </citation>
    <scope>NUCLEOTIDE SEQUENCE</scope>
    <source>
        <strain evidence="4">B1-13419</strain>
    </source>
</reference>
<accession>A0A9D9NIQ9</accession>
<sequence>MTLKTSLKGVAVLCAATAVSCGGPKSDLPVYMDESKPLDERVEDALGRLTLEEKVALIHAQSKFSSRGVPRLGIPDLWTDDGPHGVRPEVLWDEWNQAGWTNDSCTAFPALTCLAATWNPEMSALYGKSLGEEARYREKDVILGPGINIYRTPLNGRNFEYMGEDPYLTSKMVVPYIRNLQKNGVAACVKHFALNNQEAHRHTVNVTVDDRALREIYLPGFKAAVQEGGAWSIMGAYNLYKGQHCCHNEYLLNDILKDEWGFDGAVISDWGGTYDTDQAAMNGLDMEFGTGTDGLTVSAKNAYDKYYMALPYLEKLRSGELPVAQLDDKVRRVLKLNFRTAMNTHKPFGSMNSPEHLAAARQIGGEGIVLLKNDNSVLPIDLDSAKKILVVGENAIKMMTVGGGSSSLKVQHEVLPLEGIKTAAEGKAEVIYERGYVGDVSTVFDAVDSGQDLSESRSESRLISDAVKAAKEADAVIFVGGLNKSTNQDCEGDDRRQYGLPYAQDKVIEALAEANSNLAVLLVSGNAVEMPWIDKVPAVAQVWFLGSQAGNAIADVVFGKVNPSGKLPFSFPVKLEDSAPHALGAYDVADETEYKESIFVGYRWHDTRNIAPLFAFGHGLSYTTFGYSNVRADKSSMSSDGILKVSVDVTNTGSRQGKEVVQMYIGDEESSLPRPVKELKGFRKVDLAPGETATVTFEVEPEMLQFYDDVEGCWKSEPGKFTAYVGAASDDIRGTVEFELK</sequence>
<dbReference type="SMART" id="SM01217">
    <property type="entry name" value="Fn3_like"/>
    <property type="match status" value="1"/>
</dbReference>
<dbReference type="InterPro" id="IPR013783">
    <property type="entry name" value="Ig-like_fold"/>
</dbReference>
<dbReference type="GO" id="GO:0008422">
    <property type="term" value="F:beta-glucosidase activity"/>
    <property type="evidence" value="ECO:0007669"/>
    <property type="project" value="UniProtKB-ARBA"/>
</dbReference>
<dbReference type="Pfam" id="PF01915">
    <property type="entry name" value="Glyco_hydro_3_C"/>
    <property type="match status" value="1"/>
</dbReference>
<reference evidence="4" key="2">
    <citation type="journal article" date="2021" name="PeerJ">
        <title>Extensive microbial diversity within the chicken gut microbiome revealed by metagenomics and culture.</title>
        <authorList>
            <person name="Gilroy R."/>
            <person name="Ravi A."/>
            <person name="Getino M."/>
            <person name="Pursley I."/>
            <person name="Horton D.L."/>
            <person name="Alikhan N.F."/>
            <person name="Baker D."/>
            <person name="Gharbi K."/>
            <person name="Hall N."/>
            <person name="Watson M."/>
            <person name="Adriaenssens E.M."/>
            <person name="Foster-Nyarko E."/>
            <person name="Jarju S."/>
            <person name="Secka A."/>
            <person name="Antonio M."/>
            <person name="Oren A."/>
            <person name="Chaudhuri R.R."/>
            <person name="La Ragione R."/>
            <person name="Hildebrand F."/>
            <person name="Pallen M.J."/>
        </authorList>
    </citation>
    <scope>NUCLEOTIDE SEQUENCE</scope>
    <source>
        <strain evidence="4">B1-13419</strain>
    </source>
</reference>
<dbReference type="InterPro" id="IPR002772">
    <property type="entry name" value="Glyco_hydro_3_C"/>
</dbReference>
<comment type="caution">
    <text evidence="4">The sequence shown here is derived from an EMBL/GenBank/DDBJ whole genome shotgun (WGS) entry which is preliminary data.</text>
</comment>
<dbReference type="GO" id="GO:0005975">
    <property type="term" value="P:carbohydrate metabolic process"/>
    <property type="evidence" value="ECO:0007669"/>
    <property type="project" value="InterPro"/>
</dbReference>
<dbReference type="PROSITE" id="PS51257">
    <property type="entry name" value="PROKAR_LIPOPROTEIN"/>
    <property type="match status" value="1"/>
</dbReference>
<feature type="domain" description="Fibronectin type III-like" evidence="3">
    <location>
        <begin position="659"/>
        <end position="729"/>
    </location>
</feature>
<evidence type="ECO:0000313" key="4">
    <source>
        <dbReference type="EMBL" id="MBO8474932.1"/>
    </source>
</evidence>
<dbReference type="InterPro" id="IPR050288">
    <property type="entry name" value="Cellulose_deg_GH3"/>
</dbReference>
<dbReference type="Gene3D" id="3.40.50.1700">
    <property type="entry name" value="Glycoside hydrolase family 3 C-terminal domain"/>
    <property type="match status" value="1"/>
</dbReference>
<dbReference type="InterPro" id="IPR036962">
    <property type="entry name" value="Glyco_hydro_3_N_sf"/>
</dbReference>
<dbReference type="Proteomes" id="UP000823757">
    <property type="component" value="Unassembled WGS sequence"/>
</dbReference>